<dbReference type="Pfam" id="PF09991">
    <property type="entry name" value="DUF2232"/>
    <property type="match status" value="1"/>
</dbReference>
<keyword evidence="3" id="KW-1185">Reference proteome</keyword>
<keyword evidence="1" id="KW-0812">Transmembrane</keyword>
<feature type="transmembrane region" description="Helical" evidence="1">
    <location>
        <begin position="252"/>
        <end position="270"/>
    </location>
</feature>
<evidence type="ECO:0008006" key="4">
    <source>
        <dbReference type="Google" id="ProtNLM"/>
    </source>
</evidence>
<feature type="transmembrane region" description="Helical" evidence="1">
    <location>
        <begin position="174"/>
        <end position="199"/>
    </location>
</feature>
<comment type="caution">
    <text evidence="2">The sequence shown here is derived from an EMBL/GenBank/DDBJ whole genome shotgun (WGS) entry which is preliminary data.</text>
</comment>
<dbReference type="Gene3D" id="1.10.1760.20">
    <property type="match status" value="1"/>
</dbReference>
<keyword evidence="1" id="KW-0472">Membrane</keyword>
<organism evidence="2 3">
    <name type="scientific">Thermovenabulum gondwanense</name>
    <dbReference type="NCBI Taxonomy" id="520767"/>
    <lineage>
        <taxon>Bacteria</taxon>
        <taxon>Bacillati</taxon>
        <taxon>Bacillota</taxon>
        <taxon>Clostridia</taxon>
        <taxon>Thermosediminibacterales</taxon>
        <taxon>Thermosediminibacteraceae</taxon>
        <taxon>Thermovenabulum</taxon>
    </lineage>
</organism>
<dbReference type="InterPro" id="IPR018710">
    <property type="entry name" value="DUF2232"/>
</dbReference>
<dbReference type="EMBL" id="LOHZ01000022">
    <property type="protein sequence ID" value="KYO67222.1"/>
    <property type="molecule type" value="Genomic_DNA"/>
</dbReference>
<dbReference type="Proteomes" id="UP000075737">
    <property type="component" value="Unassembled WGS sequence"/>
</dbReference>
<accession>A0A162MSE5</accession>
<evidence type="ECO:0000256" key="1">
    <source>
        <dbReference type="SAM" id="Phobius"/>
    </source>
</evidence>
<feature type="transmembrane region" description="Helical" evidence="1">
    <location>
        <begin position="220"/>
        <end position="240"/>
    </location>
</feature>
<feature type="transmembrane region" description="Helical" evidence="1">
    <location>
        <begin position="12"/>
        <end position="39"/>
    </location>
</feature>
<keyword evidence="1" id="KW-1133">Transmembrane helix</keyword>
<reference evidence="2 3" key="1">
    <citation type="submission" date="2015-12" db="EMBL/GenBank/DDBJ databases">
        <title>Draft genome of Thermovenabulum gondwanense isolated from a red thermophilic microbial mat colonisisng an outflow channel of a bore well.</title>
        <authorList>
            <person name="Patel B.K."/>
        </authorList>
    </citation>
    <scope>NUCLEOTIDE SEQUENCE [LARGE SCALE GENOMIC DNA]</scope>
    <source>
        <strain evidence="2 3">R270</strain>
    </source>
</reference>
<feature type="transmembrane region" description="Helical" evidence="1">
    <location>
        <begin position="102"/>
        <end position="124"/>
    </location>
</feature>
<proteinExistence type="predicted"/>
<sequence>MQNNTRALVEGALLSAITIILSLLSLYIPILGTFASLVWPVPIILLGIRHGLKISILATVVSGIIVAMLEGPLQALTVILGFGLIGIALGWAISKDFSAEKCLAVGTVASLIAKVVLIIISLYVMGINPINEEIAALKESVEQVTKFYTSMGMNKELVEQTTQNFKQAVNLLSMAIPGVFVLASIVDSFLNYSVAKLVITKLGSRIKDFTPFWQWKLPSFTVFFFMIGILLTFLEPYWPAGILKTIGMNLQLVFYFAFFIEGFSLLAYYFGKYNVSKPLRVLAVLLVFFNPFFAQIVAWAGMFDILMNFRKL</sequence>
<dbReference type="PANTHER" id="PTHR41324">
    <property type="entry name" value="MEMBRANE PROTEIN-RELATED"/>
    <property type="match status" value="1"/>
</dbReference>
<dbReference type="STRING" id="520767.ATZ99_05080"/>
<dbReference type="OrthoDB" id="1726902at2"/>
<feature type="transmembrane region" description="Helical" evidence="1">
    <location>
        <begin position="75"/>
        <end position="93"/>
    </location>
</feature>
<dbReference type="PANTHER" id="PTHR41324:SF1">
    <property type="entry name" value="DUF2232 DOMAIN-CONTAINING PROTEIN"/>
    <property type="match status" value="1"/>
</dbReference>
<protein>
    <recommendedName>
        <fullName evidence="4">DUF2232 domain-containing protein</fullName>
    </recommendedName>
</protein>
<evidence type="ECO:0000313" key="3">
    <source>
        <dbReference type="Proteomes" id="UP000075737"/>
    </source>
</evidence>
<feature type="transmembrane region" description="Helical" evidence="1">
    <location>
        <begin position="282"/>
        <end position="302"/>
    </location>
</feature>
<dbReference type="AlphaFoldDB" id="A0A162MSE5"/>
<feature type="transmembrane region" description="Helical" evidence="1">
    <location>
        <begin position="51"/>
        <end position="69"/>
    </location>
</feature>
<dbReference type="RefSeq" id="WP_068747683.1">
    <property type="nucleotide sequence ID" value="NZ_LOHZ01000022.1"/>
</dbReference>
<name>A0A162MSE5_9FIRM</name>
<evidence type="ECO:0000313" key="2">
    <source>
        <dbReference type="EMBL" id="KYO67222.1"/>
    </source>
</evidence>
<gene>
    <name evidence="2" type="ORF">ATZ99_05080</name>
</gene>